<evidence type="ECO:0000313" key="10">
    <source>
        <dbReference type="Proteomes" id="UP000037146"/>
    </source>
</evidence>
<comment type="similarity">
    <text evidence="3">Belongs to the peptidase M20A family.</text>
</comment>
<dbReference type="STRING" id="1679170.AC625_03360"/>
<keyword evidence="5" id="KW-0378">Hydrolase</keyword>
<dbReference type="SUPFAM" id="SSF55031">
    <property type="entry name" value="Bacterial exopeptidase dimerisation domain"/>
    <property type="match status" value="1"/>
</dbReference>
<comment type="caution">
    <text evidence="9">The sequence shown here is derived from an EMBL/GenBank/DDBJ whole genome shotgun (WGS) entry which is preliminary data.</text>
</comment>
<dbReference type="EMBL" id="LFZW01000001">
    <property type="protein sequence ID" value="KMY48665.1"/>
    <property type="molecule type" value="Genomic_DNA"/>
</dbReference>
<dbReference type="InterPro" id="IPR011650">
    <property type="entry name" value="Peptidase_M20_dimer"/>
</dbReference>
<dbReference type="PATRIC" id="fig|1679170.3.peg.702"/>
<evidence type="ECO:0000256" key="5">
    <source>
        <dbReference type="ARBA" id="ARBA00022801"/>
    </source>
</evidence>
<evidence type="ECO:0000256" key="6">
    <source>
        <dbReference type="ARBA" id="ARBA00022833"/>
    </source>
</evidence>
<dbReference type="RefSeq" id="WP_049679990.1">
    <property type="nucleotide sequence ID" value="NZ_LFZW01000001.1"/>
</dbReference>
<comment type="cofactor">
    <cofactor evidence="2">
        <name>Zn(2+)</name>
        <dbReference type="ChEBI" id="CHEBI:29105"/>
    </cofactor>
</comment>
<organism evidence="9 10">
    <name type="scientific">Peribacillus loiseleuriae</name>
    <dbReference type="NCBI Taxonomy" id="1679170"/>
    <lineage>
        <taxon>Bacteria</taxon>
        <taxon>Bacillati</taxon>
        <taxon>Bacillota</taxon>
        <taxon>Bacilli</taxon>
        <taxon>Bacillales</taxon>
        <taxon>Bacillaceae</taxon>
        <taxon>Peribacillus</taxon>
    </lineage>
</organism>
<evidence type="ECO:0000256" key="7">
    <source>
        <dbReference type="ARBA" id="ARBA00023285"/>
    </source>
</evidence>
<feature type="domain" description="Peptidase M20 dimerisation" evidence="8">
    <location>
        <begin position="202"/>
        <end position="298"/>
    </location>
</feature>
<dbReference type="SUPFAM" id="SSF53187">
    <property type="entry name" value="Zn-dependent exopeptidases"/>
    <property type="match status" value="1"/>
</dbReference>
<dbReference type="PANTHER" id="PTHR43808">
    <property type="entry name" value="ACETYLORNITHINE DEACETYLASE"/>
    <property type="match status" value="1"/>
</dbReference>
<evidence type="ECO:0000313" key="9">
    <source>
        <dbReference type="EMBL" id="KMY48665.1"/>
    </source>
</evidence>
<evidence type="ECO:0000256" key="2">
    <source>
        <dbReference type="ARBA" id="ARBA00001947"/>
    </source>
</evidence>
<dbReference type="Pfam" id="PF07687">
    <property type="entry name" value="M20_dimer"/>
    <property type="match status" value="1"/>
</dbReference>
<dbReference type="Gene3D" id="3.30.70.360">
    <property type="match status" value="1"/>
</dbReference>
<dbReference type="Gene3D" id="3.40.630.10">
    <property type="entry name" value="Zn peptidases"/>
    <property type="match status" value="1"/>
</dbReference>
<proteinExistence type="inferred from homology"/>
<dbReference type="GO" id="GO:0016787">
    <property type="term" value="F:hydrolase activity"/>
    <property type="evidence" value="ECO:0007669"/>
    <property type="project" value="UniProtKB-KW"/>
</dbReference>
<name>A0A0K9GPS9_9BACI</name>
<dbReference type="PANTHER" id="PTHR43808:SF25">
    <property type="entry name" value="PEPTIDASE M20 DIMERISATION DOMAIN-CONTAINING PROTEIN"/>
    <property type="match status" value="1"/>
</dbReference>
<dbReference type="InterPro" id="IPR002933">
    <property type="entry name" value="Peptidase_M20"/>
</dbReference>
<keyword evidence="10" id="KW-1185">Reference proteome</keyword>
<dbReference type="Proteomes" id="UP000037146">
    <property type="component" value="Unassembled WGS sequence"/>
</dbReference>
<keyword evidence="4" id="KW-0479">Metal-binding</keyword>
<dbReference type="OrthoDB" id="9792335at2"/>
<dbReference type="AlphaFoldDB" id="A0A0K9GPS9"/>
<comment type="cofactor">
    <cofactor evidence="1">
        <name>Co(2+)</name>
        <dbReference type="ChEBI" id="CHEBI:48828"/>
    </cofactor>
</comment>
<evidence type="ECO:0000256" key="1">
    <source>
        <dbReference type="ARBA" id="ARBA00001941"/>
    </source>
</evidence>
<keyword evidence="6" id="KW-0862">Zinc</keyword>
<evidence type="ECO:0000256" key="4">
    <source>
        <dbReference type="ARBA" id="ARBA00022723"/>
    </source>
</evidence>
<keyword evidence="7" id="KW-0170">Cobalt</keyword>
<dbReference type="InterPro" id="IPR050072">
    <property type="entry name" value="Peptidase_M20A"/>
</dbReference>
<dbReference type="InterPro" id="IPR036264">
    <property type="entry name" value="Bact_exopeptidase_dim_dom"/>
</dbReference>
<protein>
    <recommendedName>
        <fullName evidence="8">Peptidase M20 dimerisation domain-containing protein</fullName>
    </recommendedName>
</protein>
<sequence>MTVNEIVYSNKEEYINFLSQLVQTDTQVIGHGVLGGKEKAGQEIIKQKLMDLGFEIDEFLVEDEKIKKFPGANLGHDNRDRPNIVGILKGTGGGKSLILNGHIDTMPFGDRDKWSNDPFLGQVQGDVLYGLGSTDMKASLAAMILAAQVIKTSGIRLKGDLIIQSVVDEEGGGNGTLACVERGYTADAAIVGEPTQLHIQPAHMGFLFHEIVVEGHSLHSSQLWEGVNAIDKAIKIYQSLKDLEHRWLMTEKHPLLPGPTINLGEIEGGIAGSVVPGSCTLKTCLHYQPKQNEAYEQTRERVNSQVLGVIESVINGDKWLKAHPPQVHVYQEGYPFETPITHSLVQEMKSVIEGVLHKEAVIEGMPAGCDARILSGFGNIPTVIVGCGDPRQCHCVDESVSVSQFLSLIEIYVNFIISWCDILVNDFK</sequence>
<reference evidence="10" key="1">
    <citation type="submission" date="2015-07" db="EMBL/GenBank/DDBJ databases">
        <title>Genome sequencing project for genomic taxonomy and phylogenomics of Bacillus-like bacteria.</title>
        <authorList>
            <person name="Liu B."/>
            <person name="Wang J."/>
            <person name="Zhu Y."/>
            <person name="Liu G."/>
            <person name="Chen Q."/>
            <person name="Chen Z."/>
            <person name="Lan J."/>
            <person name="Che J."/>
            <person name="Ge C."/>
            <person name="Shi H."/>
            <person name="Pan Z."/>
            <person name="Liu X."/>
        </authorList>
    </citation>
    <scope>NUCLEOTIDE SEQUENCE [LARGE SCALE GENOMIC DNA]</scope>
    <source>
        <strain evidence="10">FJAT-27997</strain>
    </source>
</reference>
<dbReference type="Pfam" id="PF01546">
    <property type="entry name" value="Peptidase_M20"/>
    <property type="match status" value="1"/>
</dbReference>
<accession>A0A0K9GPS9</accession>
<dbReference type="NCBIfam" id="TIGR01910">
    <property type="entry name" value="DapE-ArgE"/>
    <property type="match status" value="1"/>
</dbReference>
<dbReference type="InterPro" id="IPR010182">
    <property type="entry name" value="ArgE/DapE"/>
</dbReference>
<gene>
    <name evidence="9" type="ORF">AC625_03360</name>
</gene>
<evidence type="ECO:0000259" key="8">
    <source>
        <dbReference type="Pfam" id="PF07687"/>
    </source>
</evidence>
<dbReference type="GO" id="GO:0046872">
    <property type="term" value="F:metal ion binding"/>
    <property type="evidence" value="ECO:0007669"/>
    <property type="project" value="UniProtKB-KW"/>
</dbReference>
<evidence type="ECO:0000256" key="3">
    <source>
        <dbReference type="ARBA" id="ARBA00006247"/>
    </source>
</evidence>